<dbReference type="InterPro" id="IPR025649">
    <property type="entry name" value="DUF4360"/>
</dbReference>
<dbReference type="Pfam" id="PF14273">
    <property type="entry name" value="DUF4360"/>
    <property type="match status" value="1"/>
</dbReference>
<keyword evidence="1" id="KW-0732">Signal</keyword>
<name>A0AAX6M6Y7_9PEZI</name>
<proteinExistence type="predicted"/>
<keyword evidence="3" id="KW-1185">Reference proteome</keyword>
<gene>
    <name evidence="2" type="ORF">Daesc_010166</name>
</gene>
<dbReference type="PANTHER" id="PTHR38847">
    <property type="match status" value="1"/>
</dbReference>
<evidence type="ECO:0008006" key="4">
    <source>
        <dbReference type="Google" id="ProtNLM"/>
    </source>
</evidence>
<organism evidence="2 3">
    <name type="scientific">Daldinia eschscholtzii</name>
    <dbReference type="NCBI Taxonomy" id="292717"/>
    <lineage>
        <taxon>Eukaryota</taxon>
        <taxon>Fungi</taxon>
        <taxon>Dikarya</taxon>
        <taxon>Ascomycota</taxon>
        <taxon>Pezizomycotina</taxon>
        <taxon>Sordariomycetes</taxon>
        <taxon>Xylariomycetidae</taxon>
        <taxon>Xylariales</taxon>
        <taxon>Hypoxylaceae</taxon>
        <taxon>Daldinia</taxon>
    </lineage>
</organism>
<dbReference type="PANTHER" id="PTHR38847:SF1">
    <property type="entry name" value="PSEUDOURIDINE SYNTHASE RSUA_RLUA-LIKE DOMAIN-CONTAINING PROTEIN"/>
    <property type="match status" value="1"/>
</dbReference>
<comment type="caution">
    <text evidence="2">The sequence shown here is derived from an EMBL/GenBank/DDBJ whole genome shotgun (WGS) entry which is preliminary data.</text>
</comment>
<accession>A0AAX6M6Y7</accession>
<dbReference type="AlphaFoldDB" id="A0AAX6M6Y7"/>
<feature type="chain" id="PRO_5044027985" description="Secreted protein" evidence="1">
    <location>
        <begin position="17"/>
        <end position="214"/>
    </location>
</feature>
<dbReference type="Proteomes" id="UP001369815">
    <property type="component" value="Unassembled WGS sequence"/>
</dbReference>
<evidence type="ECO:0000256" key="1">
    <source>
        <dbReference type="SAM" id="SignalP"/>
    </source>
</evidence>
<protein>
    <recommendedName>
        <fullName evidence="4">Secreted protein</fullName>
    </recommendedName>
</protein>
<feature type="signal peptide" evidence="1">
    <location>
        <begin position="1"/>
        <end position="16"/>
    </location>
</feature>
<sequence length="214" mass="22391">MRASTLLPIFSAAALAAPTTPSQLSTRDAPSPSPRIVSVSYSGSGCPSSAPAVDRTGGFDDISLRLNSFEARTTSVADSSVNCQAHLSIAGSAAGWQVGVKDVFVKGHLVLDPGASLDYYVTSFWSEDAEKTATIRGSLGNTGSGRVSQDVTAHSTVPDNQVVYSPCTGAKGNVGLLNVNFRVALQADGAQYGYFGKDPDTTASESWSYVWRRC</sequence>
<evidence type="ECO:0000313" key="3">
    <source>
        <dbReference type="Proteomes" id="UP001369815"/>
    </source>
</evidence>
<reference evidence="2 3" key="1">
    <citation type="journal article" date="2024" name="Front Chem Biol">
        <title>Unveiling the potential of Daldinia eschscholtzii MFLUCC 19-0629 through bioactivity and bioinformatics studies for enhanced sustainable agriculture production.</title>
        <authorList>
            <person name="Brooks S."/>
            <person name="Weaver J.A."/>
            <person name="Klomchit A."/>
            <person name="Alharthi S.A."/>
            <person name="Onlamun T."/>
            <person name="Nurani R."/>
            <person name="Vong T.K."/>
            <person name="Alberti F."/>
            <person name="Greco C."/>
        </authorList>
    </citation>
    <scope>NUCLEOTIDE SEQUENCE [LARGE SCALE GENOMIC DNA]</scope>
    <source>
        <strain evidence="2">MFLUCC 19-0629</strain>
    </source>
</reference>
<evidence type="ECO:0000313" key="2">
    <source>
        <dbReference type="EMBL" id="KAK6948400.1"/>
    </source>
</evidence>
<dbReference type="EMBL" id="JBANMG010000010">
    <property type="protein sequence ID" value="KAK6948400.1"/>
    <property type="molecule type" value="Genomic_DNA"/>
</dbReference>